<keyword evidence="3" id="KW-1185">Reference proteome</keyword>
<dbReference type="OrthoDB" id="9797997at2"/>
<dbReference type="eggNOG" id="COG1943">
    <property type="taxonomic scope" value="Bacteria"/>
</dbReference>
<dbReference type="GO" id="GO:0006313">
    <property type="term" value="P:DNA transposition"/>
    <property type="evidence" value="ECO:0007669"/>
    <property type="project" value="InterPro"/>
</dbReference>
<dbReference type="PANTHER" id="PTHR33360">
    <property type="entry name" value="TRANSPOSASE FOR INSERTION SEQUENCE ELEMENT IS200"/>
    <property type="match status" value="1"/>
</dbReference>
<dbReference type="SMART" id="SM01321">
    <property type="entry name" value="Y1_Tnp"/>
    <property type="match status" value="1"/>
</dbReference>
<dbReference type="STRING" id="1121895.GCA_000378485_02834"/>
<dbReference type="GO" id="GO:0004803">
    <property type="term" value="F:transposase activity"/>
    <property type="evidence" value="ECO:0007669"/>
    <property type="project" value="InterPro"/>
</dbReference>
<reference evidence="2 3" key="1">
    <citation type="submission" date="2013-09" db="EMBL/GenBank/DDBJ databases">
        <authorList>
            <person name="Zeng Z."/>
            <person name="Chen C."/>
        </authorList>
    </citation>
    <scope>NUCLEOTIDE SEQUENCE [LARGE SCALE GENOMIC DNA]</scope>
    <source>
        <strain evidence="2 3">WB 3.3-2</strain>
    </source>
</reference>
<evidence type="ECO:0000259" key="1">
    <source>
        <dbReference type="SMART" id="SM01321"/>
    </source>
</evidence>
<name>A0A0A2MBP3_9FLAO</name>
<feature type="domain" description="Transposase IS200-like" evidence="1">
    <location>
        <begin position="5"/>
        <end position="119"/>
    </location>
</feature>
<evidence type="ECO:0000313" key="3">
    <source>
        <dbReference type="Proteomes" id="UP000030152"/>
    </source>
</evidence>
<evidence type="ECO:0000313" key="2">
    <source>
        <dbReference type="EMBL" id="KGO85675.1"/>
    </source>
</evidence>
<dbReference type="InterPro" id="IPR036515">
    <property type="entry name" value="Transposase_17_sf"/>
</dbReference>
<comment type="caution">
    <text evidence="2">The sequence shown here is derived from an EMBL/GenBank/DDBJ whole genome shotgun (WGS) entry which is preliminary data.</text>
</comment>
<protein>
    <submittedName>
        <fullName evidence="2">Transposase</fullName>
    </submittedName>
</protein>
<dbReference type="Gene3D" id="3.30.70.1290">
    <property type="entry name" value="Transposase IS200-like"/>
    <property type="match status" value="1"/>
</dbReference>
<dbReference type="InterPro" id="IPR002686">
    <property type="entry name" value="Transposase_17"/>
</dbReference>
<proteinExistence type="predicted"/>
<gene>
    <name evidence="2" type="ORF">Q765_14720</name>
</gene>
<organism evidence="2 3">
    <name type="scientific">Flavobacterium rivuli WB 3.3-2 = DSM 21788</name>
    <dbReference type="NCBI Taxonomy" id="1121895"/>
    <lineage>
        <taxon>Bacteria</taxon>
        <taxon>Pseudomonadati</taxon>
        <taxon>Bacteroidota</taxon>
        <taxon>Flavobacteriia</taxon>
        <taxon>Flavobacteriales</taxon>
        <taxon>Flavobacteriaceae</taxon>
        <taxon>Flavobacterium</taxon>
    </lineage>
</organism>
<dbReference type="Proteomes" id="UP000030152">
    <property type="component" value="Unassembled WGS sequence"/>
</dbReference>
<dbReference type="GO" id="GO:0003677">
    <property type="term" value="F:DNA binding"/>
    <property type="evidence" value="ECO:0007669"/>
    <property type="project" value="InterPro"/>
</dbReference>
<sequence length="152" mass="17966">MADTYSQIYIHIVFAVKGRDNLIWKRWKEEVHKYIKGIITNEGQKLIEINSMPDHVHILIGLKPTVVLSNLVRDIKANSSKFINDQKWIAGKFEWQQGFGAFSCSHSQLTKVISYIKNQEEHHKTKTFREEYIEFLEAYNIDFKNEFIFDNV</sequence>
<dbReference type="EMBL" id="JRLX01000017">
    <property type="protein sequence ID" value="KGO85675.1"/>
    <property type="molecule type" value="Genomic_DNA"/>
</dbReference>
<dbReference type="RefSeq" id="WP_020214006.1">
    <property type="nucleotide sequence ID" value="NZ_JRLX01000017.1"/>
</dbReference>
<dbReference type="NCBIfam" id="NF033573">
    <property type="entry name" value="transpos_IS200"/>
    <property type="match status" value="1"/>
</dbReference>
<dbReference type="PANTHER" id="PTHR33360:SF2">
    <property type="entry name" value="TRANSPOSASE FOR INSERTION SEQUENCE ELEMENT IS200"/>
    <property type="match status" value="1"/>
</dbReference>
<dbReference type="AlphaFoldDB" id="A0A0A2MBP3"/>
<dbReference type="Pfam" id="PF01797">
    <property type="entry name" value="Y1_Tnp"/>
    <property type="match status" value="1"/>
</dbReference>
<dbReference type="SUPFAM" id="SSF143422">
    <property type="entry name" value="Transposase IS200-like"/>
    <property type="match status" value="1"/>
</dbReference>
<accession>A0A0A2MBP3</accession>